<reference evidence="2" key="1">
    <citation type="submission" date="2022-07" db="EMBL/GenBank/DDBJ databases">
        <title>Prevotella copri.</title>
        <authorList>
            <person name="Yang C."/>
        </authorList>
    </citation>
    <scope>NUCLEOTIDE SEQUENCE</scope>
    <source>
        <strain evidence="2">HF1805</strain>
    </source>
</reference>
<gene>
    <name evidence="2" type="ORF">NNC68_14320</name>
</gene>
<comment type="caution">
    <text evidence="2">The sequence shown here is derived from an EMBL/GenBank/DDBJ whole genome shotgun (WGS) entry which is preliminary data.</text>
</comment>
<dbReference type="AlphaFoldDB" id="A0AAW5ICJ3"/>
<accession>A0AAW5ICJ3</accession>
<dbReference type="PROSITE" id="PS51257">
    <property type="entry name" value="PROKAR_LIPOPROTEIN"/>
    <property type="match status" value="1"/>
</dbReference>
<name>A0AAW5ICJ3_9BACT</name>
<feature type="transmembrane region" description="Helical" evidence="1">
    <location>
        <begin position="6"/>
        <end position="22"/>
    </location>
</feature>
<dbReference type="EMBL" id="JANDWU010000039">
    <property type="protein sequence ID" value="MCP9550634.1"/>
    <property type="molecule type" value="Genomic_DNA"/>
</dbReference>
<dbReference type="Proteomes" id="UP001205506">
    <property type="component" value="Unassembled WGS sequence"/>
</dbReference>
<evidence type="ECO:0000313" key="3">
    <source>
        <dbReference type="Proteomes" id="UP001205506"/>
    </source>
</evidence>
<sequence>MRKVTLYMILAFMVAPIFVSCYQSHKKELGVAYALAETEPDSALAFLNHIEQRKLSEEDMAKYALIYYMAQDKSGLNVDNDSLIRIAYDWYEEHQNDSLYATALYYMGEYYRLVDSIVLAKACLEKSYNLAKKKDDDYLISLSLDKLVRVEGELNPHKAMKLARNLVEFYDKRPQLPLKNKVYARLRLSTSLLDIDSLHSALDENLLALNDAKALKNKEVMSDVCQDLAFVYGELGKKDSSLYYAKIASSQRNPEDVTCQLELAFAFYDVDSLNEMFAILNNLSPKSREDKNSILYLKTLGAIKNKNINLAICYTDSASDNYENAYRKAVQGKYNYYASYINNVKEKAELKGKAKMQRWVLLLSLLLLISLLIFIVYAYFTYKKRIALKIQQEKELAATKLIHEQELHEQEMLMTDKLHKEEIAHKEAQLVTMRGYLLKKIEIVEKLNSIGEKGIKHLVLSEDDWVELEMFLEGVEDLFVTRLKKQHSNLTQNDIRLMMLLRLKLPQKSLASIYCISEKAIKQKLFLYKERVGIKNEHISLRKYIETF</sequence>
<keyword evidence="1" id="KW-0472">Membrane</keyword>
<keyword evidence="1" id="KW-1133">Transmembrane helix</keyword>
<protein>
    <submittedName>
        <fullName evidence="2">Uncharacterized protein</fullName>
    </submittedName>
</protein>
<keyword evidence="1" id="KW-0812">Transmembrane</keyword>
<evidence type="ECO:0000313" key="2">
    <source>
        <dbReference type="EMBL" id="MCP9550634.1"/>
    </source>
</evidence>
<evidence type="ECO:0000256" key="1">
    <source>
        <dbReference type="SAM" id="Phobius"/>
    </source>
</evidence>
<organism evidence="2 3">
    <name type="scientific">Segatella copri</name>
    <dbReference type="NCBI Taxonomy" id="165179"/>
    <lineage>
        <taxon>Bacteria</taxon>
        <taxon>Pseudomonadati</taxon>
        <taxon>Bacteroidota</taxon>
        <taxon>Bacteroidia</taxon>
        <taxon>Bacteroidales</taxon>
        <taxon>Prevotellaceae</taxon>
        <taxon>Segatella</taxon>
    </lineage>
</organism>
<feature type="transmembrane region" description="Helical" evidence="1">
    <location>
        <begin position="359"/>
        <end position="380"/>
    </location>
</feature>
<proteinExistence type="predicted"/>
<dbReference type="RefSeq" id="WP_118155066.1">
    <property type="nucleotide sequence ID" value="NZ_DAWDQD010000005.1"/>
</dbReference>